<evidence type="ECO:0000313" key="1">
    <source>
        <dbReference type="EMBL" id="KKN44088.1"/>
    </source>
</evidence>
<evidence type="ECO:0008006" key="2">
    <source>
        <dbReference type="Google" id="ProtNLM"/>
    </source>
</evidence>
<proteinExistence type="predicted"/>
<dbReference type="SUPFAM" id="SSF53335">
    <property type="entry name" value="S-adenosyl-L-methionine-dependent methyltransferases"/>
    <property type="match status" value="1"/>
</dbReference>
<dbReference type="CDD" id="cd02440">
    <property type="entry name" value="AdoMet_MTases"/>
    <property type="match status" value="1"/>
</dbReference>
<comment type="caution">
    <text evidence="1">The sequence shown here is derived from an EMBL/GenBank/DDBJ whole genome shotgun (WGS) entry which is preliminary data.</text>
</comment>
<dbReference type="AlphaFoldDB" id="A0A0F9TRS1"/>
<dbReference type="EMBL" id="LAZR01001471">
    <property type="protein sequence ID" value="KKN44088.1"/>
    <property type="molecule type" value="Genomic_DNA"/>
</dbReference>
<dbReference type="Pfam" id="PF13489">
    <property type="entry name" value="Methyltransf_23"/>
    <property type="match status" value="1"/>
</dbReference>
<accession>A0A0F9TRS1</accession>
<organism evidence="1">
    <name type="scientific">marine sediment metagenome</name>
    <dbReference type="NCBI Taxonomy" id="412755"/>
    <lineage>
        <taxon>unclassified sequences</taxon>
        <taxon>metagenomes</taxon>
        <taxon>ecological metagenomes</taxon>
    </lineage>
</organism>
<dbReference type="PANTHER" id="PTHR43861:SF6">
    <property type="entry name" value="METHYLTRANSFERASE TYPE 11"/>
    <property type="match status" value="1"/>
</dbReference>
<sequence>MATDVVNAEHKATCPHCLHQWRQGVKNITENNYYQSLENRNDIQTARFQRKLLERFNAIASIITSNTKAILEVGCAEGDLGAMVKDKFDVQYDGVEISKDALSAKQKLDHVFNDNTASIKDQKYDLILSFHVLEHIEDIAFEIKQWHRLLTVTGTIIVEVPNKAGHSLLEHDNNAEHLHQFSLQSLSCLLGQEGLAVQSATIGHFESAVYNDSLRLVAKPALTTEQKRQAILNNFKQKLPHSFAVYGVGGDFQNYIHPYIQSLPITFLLDSSEKQWGRVVADMRVQKYNADQHGNLPILIASIRYKEEIIAHLNQLGISDDRIITLDEIYDAAP</sequence>
<dbReference type="PANTHER" id="PTHR43861">
    <property type="entry name" value="TRANS-ACONITATE 2-METHYLTRANSFERASE-RELATED"/>
    <property type="match status" value="1"/>
</dbReference>
<dbReference type="InterPro" id="IPR029063">
    <property type="entry name" value="SAM-dependent_MTases_sf"/>
</dbReference>
<protein>
    <recommendedName>
        <fullName evidence="2">Methyltransferase type 12</fullName>
    </recommendedName>
</protein>
<gene>
    <name evidence="1" type="ORF">LCGC14_0696700</name>
</gene>
<name>A0A0F9TRS1_9ZZZZ</name>
<reference evidence="1" key="1">
    <citation type="journal article" date="2015" name="Nature">
        <title>Complex archaea that bridge the gap between prokaryotes and eukaryotes.</title>
        <authorList>
            <person name="Spang A."/>
            <person name="Saw J.H."/>
            <person name="Jorgensen S.L."/>
            <person name="Zaremba-Niedzwiedzka K."/>
            <person name="Martijn J."/>
            <person name="Lind A.E."/>
            <person name="van Eijk R."/>
            <person name="Schleper C."/>
            <person name="Guy L."/>
            <person name="Ettema T.J."/>
        </authorList>
    </citation>
    <scope>NUCLEOTIDE SEQUENCE</scope>
</reference>
<dbReference type="Gene3D" id="3.40.50.150">
    <property type="entry name" value="Vaccinia Virus protein VP39"/>
    <property type="match status" value="1"/>
</dbReference>